<evidence type="ECO:0000313" key="2">
    <source>
        <dbReference type="Proteomes" id="UP000266861"/>
    </source>
</evidence>
<accession>A0A397HL96</accession>
<protein>
    <submittedName>
        <fullName evidence="1">Uncharacterized protein</fullName>
    </submittedName>
</protein>
<gene>
    <name evidence="1" type="ORF">Glove_335g24</name>
</gene>
<reference evidence="1 2" key="1">
    <citation type="submission" date="2018-08" db="EMBL/GenBank/DDBJ databases">
        <title>Genome and evolution of the arbuscular mycorrhizal fungus Diversispora epigaea (formerly Glomus versiforme) and its bacterial endosymbionts.</title>
        <authorList>
            <person name="Sun X."/>
            <person name="Fei Z."/>
            <person name="Harrison M."/>
        </authorList>
    </citation>
    <scope>NUCLEOTIDE SEQUENCE [LARGE SCALE GENOMIC DNA]</scope>
    <source>
        <strain evidence="1 2">IT104</strain>
    </source>
</reference>
<proteinExistence type="predicted"/>
<dbReference type="AlphaFoldDB" id="A0A397HL96"/>
<evidence type="ECO:0000313" key="1">
    <source>
        <dbReference type="EMBL" id="RHZ62748.1"/>
    </source>
</evidence>
<dbReference type="Proteomes" id="UP000266861">
    <property type="component" value="Unassembled WGS sequence"/>
</dbReference>
<keyword evidence="2" id="KW-1185">Reference proteome</keyword>
<sequence>MQKNKVKNYPVPVIVDVVKKYTVEKIDFVKIKSQIILNLRCQNAQITSIWNLGFGILAKDTNYNLKFEIWNFDIWDFGIWILNLSSSACNALDLKKRSDSDYVAFEFRVKKISAAGIDNDILREIHKFPFPIKKLIVSEILSVESRIEKGKDLPGLMSFECQCLFFCKYMLPVNIFFMNKYMVQGNCLQLMFGNSFKTFDESGFEIYEHCELINFEILEKNENDRAENRKLTVNELMERTRNEENGDEKEKRKFLERLKTCLDPILKKNN</sequence>
<comment type="caution">
    <text evidence="1">The sequence shown here is derived from an EMBL/GenBank/DDBJ whole genome shotgun (WGS) entry which is preliminary data.</text>
</comment>
<dbReference type="EMBL" id="PQFF01000306">
    <property type="protein sequence ID" value="RHZ62748.1"/>
    <property type="molecule type" value="Genomic_DNA"/>
</dbReference>
<dbReference type="OrthoDB" id="5330842at2759"/>
<name>A0A397HL96_9GLOM</name>
<organism evidence="1 2">
    <name type="scientific">Diversispora epigaea</name>
    <dbReference type="NCBI Taxonomy" id="1348612"/>
    <lineage>
        <taxon>Eukaryota</taxon>
        <taxon>Fungi</taxon>
        <taxon>Fungi incertae sedis</taxon>
        <taxon>Mucoromycota</taxon>
        <taxon>Glomeromycotina</taxon>
        <taxon>Glomeromycetes</taxon>
        <taxon>Diversisporales</taxon>
        <taxon>Diversisporaceae</taxon>
        <taxon>Diversispora</taxon>
    </lineage>
</organism>